<dbReference type="PANTHER" id="PTHR37423:SF2">
    <property type="entry name" value="MEMBRANE-BOUND LYTIC MUREIN TRANSGLYCOSYLASE C"/>
    <property type="match status" value="1"/>
</dbReference>
<name>A0A9D2JM58_9FIRM</name>
<dbReference type="Pfam" id="PF01464">
    <property type="entry name" value="SLT"/>
    <property type="match status" value="1"/>
</dbReference>
<sequence length="188" mass="21212">MKLHTKLLSLVLAAALLLCLPTALRRIEEQLYPCRYAGVVESYAAEYEMDPLLIYTFVRTESSFDPAAVSSVGARGLMQMTEDTFEWIKSKIAPDEPLTFDDLFDPACAVRFGAYYLRLCLDRYGGDVATAAAAYHSGWGTVDSLLNHEDYTGDGKTLPSFPYSRMNHYVEKILRCYKRYTELYGPSI</sequence>
<gene>
    <name evidence="2" type="ORF">H9725_07960</name>
</gene>
<dbReference type="InterPro" id="IPR023346">
    <property type="entry name" value="Lysozyme-like_dom_sf"/>
</dbReference>
<reference evidence="2" key="1">
    <citation type="journal article" date="2021" name="PeerJ">
        <title>Extensive microbial diversity within the chicken gut microbiome revealed by metagenomics and culture.</title>
        <authorList>
            <person name="Gilroy R."/>
            <person name="Ravi A."/>
            <person name="Getino M."/>
            <person name="Pursley I."/>
            <person name="Horton D.L."/>
            <person name="Alikhan N.F."/>
            <person name="Baker D."/>
            <person name="Gharbi K."/>
            <person name="Hall N."/>
            <person name="Watson M."/>
            <person name="Adriaenssens E.M."/>
            <person name="Foster-Nyarko E."/>
            <person name="Jarju S."/>
            <person name="Secka A."/>
            <person name="Antonio M."/>
            <person name="Oren A."/>
            <person name="Chaudhuri R.R."/>
            <person name="La Ragione R."/>
            <person name="Hildebrand F."/>
            <person name="Pallen M.J."/>
        </authorList>
    </citation>
    <scope>NUCLEOTIDE SEQUENCE</scope>
    <source>
        <strain evidence="2">ChiBcec16-3735</strain>
    </source>
</reference>
<reference evidence="2" key="2">
    <citation type="submission" date="2021-04" db="EMBL/GenBank/DDBJ databases">
        <authorList>
            <person name="Gilroy R."/>
        </authorList>
    </citation>
    <scope>NUCLEOTIDE SEQUENCE</scope>
    <source>
        <strain evidence="2">ChiBcec16-3735</strain>
    </source>
</reference>
<dbReference type="Proteomes" id="UP000824065">
    <property type="component" value="Unassembled WGS sequence"/>
</dbReference>
<organism evidence="2 3">
    <name type="scientific">Candidatus Faecalibacterium gallistercoris</name>
    <dbReference type="NCBI Taxonomy" id="2838579"/>
    <lineage>
        <taxon>Bacteria</taxon>
        <taxon>Bacillati</taxon>
        <taxon>Bacillota</taxon>
        <taxon>Clostridia</taxon>
        <taxon>Eubacteriales</taxon>
        <taxon>Oscillospiraceae</taxon>
        <taxon>Faecalibacterium</taxon>
    </lineage>
</organism>
<evidence type="ECO:0000313" key="3">
    <source>
        <dbReference type="Proteomes" id="UP000824065"/>
    </source>
</evidence>
<dbReference type="AlphaFoldDB" id="A0A9D2JM58"/>
<dbReference type="InterPro" id="IPR008258">
    <property type="entry name" value="Transglycosylase_SLT_dom_1"/>
</dbReference>
<proteinExistence type="predicted"/>
<accession>A0A9D2JM58</accession>
<comment type="caution">
    <text evidence="2">The sequence shown here is derived from an EMBL/GenBank/DDBJ whole genome shotgun (WGS) entry which is preliminary data.</text>
</comment>
<dbReference type="Gene3D" id="1.10.530.10">
    <property type="match status" value="1"/>
</dbReference>
<dbReference type="SUPFAM" id="SSF53955">
    <property type="entry name" value="Lysozyme-like"/>
    <property type="match status" value="1"/>
</dbReference>
<dbReference type="CDD" id="cd16896">
    <property type="entry name" value="LT_Slt70-like"/>
    <property type="match status" value="1"/>
</dbReference>
<evidence type="ECO:0000259" key="1">
    <source>
        <dbReference type="Pfam" id="PF01464"/>
    </source>
</evidence>
<dbReference type="PANTHER" id="PTHR37423">
    <property type="entry name" value="SOLUBLE LYTIC MUREIN TRANSGLYCOSYLASE-RELATED"/>
    <property type="match status" value="1"/>
</dbReference>
<feature type="domain" description="Transglycosylase SLT" evidence="1">
    <location>
        <begin position="41"/>
        <end position="146"/>
    </location>
</feature>
<protein>
    <submittedName>
        <fullName evidence="2">Lytic transglycosylase domain-containing protein</fullName>
    </submittedName>
</protein>
<dbReference type="EMBL" id="DXBJ01000057">
    <property type="protein sequence ID" value="HIZ58496.1"/>
    <property type="molecule type" value="Genomic_DNA"/>
</dbReference>
<evidence type="ECO:0000313" key="2">
    <source>
        <dbReference type="EMBL" id="HIZ58496.1"/>
    </source>
</evidence>